<comment type="subcellular location">
    <subcellularLocation>
        <location evidence="1">Nucleus</location>
    </subcellularLocation>
</comment>
<evidence type="ECO:0000256" key="6">
    <source>
        <dbReference type="ARBA" id="ARBA00023163"/>
    </source>
</evidence>
<keyword evidence="4" id="KW-0677">Repeat</keyword>
<gene>
    <name evidence="11" type="ORF">OSB1V03_LOCUS993</name>
</gene>
<feature type="compositionally biased region" description="Polar residues" evidence="9">
    <location>
        <begin position="14"/>
        <end position="26"/>
    </location>
</feature>
<dbReference type="InterPro" id="IPR007582">
    <property type="entry name" value="TFIID_NTD2"/>
</dbReference>
<dbReference type="OrthoDB" id="10266330at2759"/>
<evidence type="ECO:0000256" key="9">
    <source>
        <dbReference type="SAM" id="MobiDB-lite"/>
    </source>
</evidence>
<keyword evidence="12" id="KW-1185">Reference proteome</keyword>
<dbReference type="Gene3D" id="2.130.10.10">
    <property type="entry name" value="YVTN repeat-like/Quinoprotein amine dehydrogenase"/>
    <property type="match status" value="2"/>
</dbReference>
<dbReference type="PRINTS" id="PR00320">
    <property type="entry name" value="GPROTEINBRPT"/>
</dbReference>
<evidence type="ECO:0000313" key="11">
    <source>
        <dbReference type="EMBL" id="CAD7620508.1"/>
    </source>
</evidence>
<feature type="repeat" description="WD" evidence="8">
    <location>
        <begin position="756"/>
        <end position="793"/>
    </location>
</feature>
<dbReference type="PROSITE" id="PS50896">
    <property type="entry name" value="LISH"/>
    <property type="match status" value="1"/>
</dbReference>
<evidence type="ECO:0000256" key="7">
    <source>
        <dbReference type="ARBA" id="ARBA00023242"/>
    </source>
</evidence>
<proteinExistence type="inferred from homology"/>
<dbReference type="GO" id="GO:0006367">
    <property type="term" value="P:transcription initiation at RNA polymerase II promoter"/>
    <property type="evidence" value="ECO:0007669"/>
    <property type="project" value="TreeGrafter"/>
</dbReference>
<dbReference type="Pfam" id="PF00400">
    <property type="entry name" value="WD40"/>
    <property type="match status" value="4"/>
</dbReference>
<reference evidence="11" key="1">
    <citation type="submission" date="2020-11" db="EMBL/GenBank/DDBJ databases">
        <authorList>
            <person name="Tran Van P."/>
        </authorList>
    </citation>
    <scope>NUCLEOTIDE SEQUENCE</scope>
</reference>
<evidence type="ECO:0000313" key="12">
    <source>
        <dbReference type="Proteomes" id="UP000759131"/>
    </source>
</evidence>
<name>A0A7R9KCF3_9ACAR</name>
<accession>A0A7R9KCF3</accession>
<protein>
    <recommendedName>
        <fullName evidence="10">TFIID subunit TAF5 NTD2 domain-containing protein</fullName>
    </recommendedName>
</protein>
<dbReference type="Proteomes" id="UP000759131">
    <property type="component" value="Unassembled WGS sequence"/>
</dbReference>
<dbReference type="Pfam" id="PF04494">
    <property type="entry name" value="TFIID_NTD2"/>
    <property type="match status" value="2"/>
</dbReference>
<evidence type="ECO:0000256" key="2">
    <source>
        <dbReference type="ARBA" id="ARBA00009435"/>
    </source>
</evidence>
<dbReference type="SMART" id="SM00320">
    <property type="entry name" value="WD40"/>
    <property type="match status" value="4"/>
</dbReference>
<evidence type="ECO:0000256" key="1">
    <source>
        <dbReference type="ARBA" id="ARBA00004123"/>
    </source>
</evidence>
<sequence>MMSDLGEDLLSDIQPTIHSSNSSGSAQHDHPMASQSSSGGQSGGTASVTADGVALQQTTVSFDKQTVLAVLQFLKKNNLQQTETQFRKESRLMSLLTEDEVRHIDANNGQNGTNESNLTDVLKTYKSEENPDIYEDNYNTLRKFIESSLDSYRHELLRLQYPVFVHMYLELVVNGHEERAIQFMRKFGPQQEFYYEEDINKLSVVTKTEHLSANNDIIDSFRTQQKLYTLRVSRDSYNYLKRFLQEKSKPNTQIFQNIIHEYLILDVYEGLTRTKGQVEAVAGGMIGEPRRDANKSKVFYGLFKEPELKIDITDIEMDDSFIESSLDSYRHELLRLQYPVFVHMYLELVVNGHEERAIQFMRKFGPQQEFYYEEDINKLSVVTKTEHLSANNDIIDSFRTQQKLYTLRVSRDSYNYLKRFLQEKSKPNTQIFQNIIHEYLILDVYEGLTRTKGQVEAVAGGMIGEPRRDANKSKVFYGLFKEPELKIDITDIEMDDSVGADGGEGVAEKPKKKSKKKDSSQAKKARTDPNAPPLNRIPLPELRDAEQKDKVRARNDSTKALKLGPETLPSICFYTVLNAQQNHEMAALCADVSEDSTLLAAGFSDSLVRVWTLSNNKLKVMKPVSDLELIDKEVDDVLYRMMDDKNTFDNKVLAAHSGPVYAVSFSPSRDLLLSCSEDSTIRLWSLLTWTNVCCYKGHCFPIWDVKFSPHGYYFASASHDRTARLWATDQYNPLRLFAGHISDVDVSVNLLILAELTGHYDTIYSLSFSRGLEGTMLASGGTDDSIVLWDIQTLLEEIDAEDISVNQSPAIKNNSQQFLLGSYRTKSTYILSTHFTRRNLLLGIGIFH</sequence>
<feature type="repeat" description="WD" evidence="8">
    <location>
        <begin position="695"/>
        <end position="736"/>
    </location>
</feature>
<dbReference type="CDD" id="cd08044">
    <property type="entry name" value="TAF5_NTD2"/>
    <property type="match status" value="2"/>
</dbReference>
<evidence type="ECO:0000259" key="10">
    <source>
        <dbReference type="Pfam" id="PF04494"/>
    </source>
</evidence>
<dbReference type="PROSITE" id="PS50082">
    <property type="entry name" value="WD_REPEATS_2"/>
    <property type="match status" value="4"/>
</dbReference>
<keyword evidence="7" id="KW-0539">Nucleus</keyword>
<dbReference type="InterPro" id="IPR020472">
    <property type="entry name" value="WD40_PAC1"/>
</dbReference>
<evidence type="ECO:0000256" key="8">
    <source>
        <dbReference type="PROSITE-ProRule" id="PRU00221"/>
    </source>
</evidence>
<evidence type="ECO:0000256" key="4">
    <source>
        <dbReference type="ARBA" id="ARBA00022737"/>
    </source>
</evidence>
<dbReference type="AlphaFoldDB" id="A0A7R9KCF3"/>
<keyword evidence="6" id="KW-0804">Transcription</keyword>
<dbReference type="EMBL" id="CAJPIZ010000259">
    <property type="protein sequence ID" value="CAG2100938.1"/>
    <property type="molecule type" value="Genomic_DNA"/>
</dbReference>
<dbReference type="InterPro" id="IPR015943">
    <property type="entry name" value="WD40/YVTN_repeat-like_dom_sf"/>
</dbReference>
<feature type="domain" description="TFIID subunit TAF5 NTD2" evidence="10">
    <location>
        <begin position="320"/>
        <end position="440"/>
    </location>
</feature>
<feature type="repeat" description="WD" evidence="8">
    <location>
        <begin position="653"/>
        <end position="686"/>
    </location>
</feature>
<dbReference type="SUPFAM" id="SSF50978">
    <property type="entry name" value="WD40 repeat-like"/>
    <property type="match status" value="1"/>
</dbReference>
<feature type="domain" description="TFIID subunit TAF5 NTD2" evidence="10">
    <location>
        <begin position="128"/>
        <end position="263"/>
    </location>
</feature>
<dbReference type="PROSITE" id="PS50294">
    <property type="entry name" value="WD_REPEATS_REGION"/>
    <property type="match status" value="3"/>
</dbReference>
<feature type="compositionally biased region" description="Basic and acidic residues" evidence="9">
    <location>
        <begin position="517"/>
        <end position="527"/>
    </location>
</feature>
<dbReference type="GO" id="GO:0016251">
    <property type="term" value="F:RNA polymerase II general transcription initiation factor activity"/>
    <property type="evidence" value="ECO:0007669"/>
    <property type="project" value="TreeGrafter"/>
</dbReference>
<dbReference type="InterPro" id="IPR006594">
    <property type="entry name" value="LisH"/>
</dbReference>
<dbReference type="InterPro" id="IPR036322">
    <property type="entry name" value="WD40_repeat_dom_sf"/>
</dbReference>
<dbReference type="PANTHER" id="PTHR19879:SF1">
    <property type="entry name" value="CANNONBALL-RELATED"/>
    <property type="match status" value="1"/>
</dbReference>
<feature type="region of interest" description="Disordered" evidence="9">
    <location>
        <begin position="14"/>
        <end position="47"/>
    </location>
</feature>
<evidence type="ECO:0000256" key="3">
    <source>
        <dbReference type="ARBA" id="ARBA00022574"/>
    </source>
</evidence>
<feature type="repeat" description="WD" evidence="8">
    <location>
        <begin position="580"/>
        <end position="621"/>
    </location>
</feature>
<keyword evidence="3 8" id="KW-0853">WD repeat</keyword>
<dbReference type="Gene3D" id="1.25.40.500">
    <property type="entry name" value="TFIID subunit TAF5, NTD2 domain"/>
    <property type="match status" value="2"/>
</dbReference>
<keyword evidence="5" id="KW-0805">Transcription regulation</keyword>
<dbReference type="EMBL" id="OC854834">
    <property type="protein sequence ID" value="CAD7620508.1"/>
    <property type="molecule type" value="Genomic_DNA"/>
</dbReference>
<dbReference type="InterPro" id="IPR019775">
    <property type="entry name" value="WD40_repeat_CS"/>
</dbReference>
<dbReference type="InterPro" id="IPR001680">
    <property type="entry name" value="WD40_rpt"/>
</dbReference>
<dbReference type="SUPFAM" id="SSF160897">
    <property type="entry name" value="Taf5 N-terminal domain-like"/>
    <property type="match status" value="2"/>
</dbReference>
<feature type="region of interest" description="Disordered" evidence="9">
    <location>
        <begin position="498"/>
        <end position="555"/>
    </location>
</feature>
<dbReference type="PANTHER" id="PTHR19879">
    <property type="entry name" value="TRANSCRIPTION INITIATION FACTOR TFIID"/>
    <property type="match status" value="1"/>
</dbReference>
<dbReference type="PROSITE" id="PS00678">
    <property type="entry name" value="WD_REPEATS_1"/>
    <property type="match status" value="1"/>
</dbReference>
<comment type="similarity">
    <text evidence="2">Belongs to the WD repeat TAF5 family.</text>
</comment>
<dbReference type="InterPro" id="IPR037264">
    <property type="entry name" value="TFIID_NTD2_sf"/>
</dbReference>
<dbReference type="GO" id="GO:0005669">
    <property type="term" value="C:transcription factor TFIID complex"/>
    <property type="evidence" value="ECO:0007669"/>
    <property type="project" value="TreeGrafter"/>
</dbReference>
<evidence type="ECO:0000256" key="5">
    <source>
        <dbReference type="ARBA" id="ARBA00023015"/>
    </source>
</evidence>
<feature type="compositionally biased region" description="Basic and acidic residues" evidence="9">
    <location>
        <begin position="541"/>
        <end position="555"/>
    </location>
</feature>
<organism evidence="11">
    <name type="scientific">Medioppia subpectinata</name>
    <dbReference type="NCBI Taxonomy" id="1979941"/>
    <lineage>
        <taxon>Eukaryota</taxon>
        <taxon>Metazoa</taxon>
        <taxon>Ecdysozoa</taxon>
        <taxon>Arthropoda</taxon>
        <taxon>Chelicerata</taxon>
        <taxon>Arachnida</taxon>
        <taxon>Acari</taxon>
        <taxon>Acariformes</taxon>
        <taxon>Sarcoptiformes</taxon>
        <taxon>Oribatida</taxon>
        <taxon>Brachypylina</taxon>
        <taxon>Oppioidea</taxon>
        <taxon>Oppiidae</taxon>
        <taxon>Medioppia</taxon>
    </lineage>
</organism>